<proteinExistence type="predicted"/>
<comment type="caution">
    <text evidence="2">The sequence shown here is derived from an EMBL/GenBank/DDBJ whole genome shotgun (WGS) entry which is preliminary data.</text>
</comment>
<reference evidence="2" key="1">
    <citation type="submission" date="2021-06" db="EMBL/GenBank/DDBJ databases">
        <authorList>
            <person name="Kallberg Y."/>
            <person name="Tangrot J."/>
            <person name="Rosling A."/>
        </authorList>
    </citation>
    <scope>NUCLEOTIDE SEQUENCE</scope>
    <source>
        <strain evidence="2">MA453B</strain>
    </source>
</reference>
<gene>
    <name evidence="2" type="ORF">DERYTH_LOCUS15674</name>
</gene>
<dbReference type="AlphaFoldDB" id="A0A9N9NH52"/>
<keyword evidence="1" id="KW-1133">Transmembrane helix</keyword>
<evidence type="ECO:0000313" key="3">
    <source>
        <dbReference type="Proteomes" id="UP000789405"/>
    </source>
</evidence>
<evidence type="ECO:0000256" key="1">
    <source>
        <dbReference type="SAM" id="Phobius"/>
    </source>
</evidence>
<sequence>MTTSPTLATKTMPKEDRLPSKNIISDYETSQILSTNFGAMVTSYSMNNTDQPGKGLVHYIMNPRELREDHPVWHYFYLCTLIFVAFVSLFIGPVIFGMLAAIGGIGTPLALSFFGSAVGLILGVVFGVVFSVVCIVALVRILGLSAEWVLDTLWYGGNDLLEISRQQVLALLNIPDNSRHNNNRHHQHQH</sequence>
<dbReference type="OrthoDB" id="2398711at2759"/>
<keyword evidence="1" id="KW-0472">Membrane</keyword>
<keyword evidence="3" id="KW-1185">Reference proteome</keyword>
<keyword evidence="1" id="KW-0812">Transmembrane</keyword>
<name>A0A9N9NH52_9GLOM</name>
<accession>A0A9N9NH52</accession>
<dbReference type="Proteomes" id="UP000789405">
    <property type="component" value="Unassembled WGS sequence"/>
</dbReference>
<feature type="transmembrane region" description="Helical" evidence="1">
    <location>
        <begin position="114"/>
        <end position="139"/>
    </location>
</feature>
<protein>
    <submittedName>
        <fullName evidence="2">20846_t:CDS:1</fullName>
    </submittedName>
</protein>
<feature type="transmembrane region" description="Helical" evidence="1">
    <location>
        <begin position="75"/>
        <end position="102"/>
    </location>
</feature>
<evidence type="ECO:0000313" key="2">
    <source>
        <dbReference type="EMBL" id="CAG8737287.1"/>
    </source>
</evidence>
<organism evidence="2 3">
    <name type="scientific">Dentiscutata erythropus</name>
    <dbReference type="NCBI Taxonomy" id="1348616"/>
    <lineage>
        <taxon>Eukaryota</taxon>
        <taxon>Fungi</taxon>
        <taxon>Fungi incertae sedis</taxon>
        <taxon>Mucoromycota</taxon>
        <taxon>Glomeromycotina</taxon>
        <taxon>Glomeromycetes</taxon>
        <taxon>Diversisporales</taxon>
        <taxon>Gigasporaceae</taxon>
        <taxon>Dentiscutata</taxon>
    </lineage>
</organism>
<dbReference type="EMBL" id="CAJVPY010012908">
    <property type="protein sequence ID" value="CAG8737287.1"/>
    <property type="molecule type" value="Genomic_DNA"/>
</dbReference>